<dbReference type="KEGG" id="sazo:D1868_09810"/>
<name>A0A650CR58_9CREN</name>
<sequence length="59" mass="6884">MIIRFQRTGDCYSLSDVVTERIGQCERYDVIVIEKIDKEVLNKIKGTDIKIFECDKGEE</sequence>
<dbReference type="AlphaFoldDB" id="A0A650CR58"/>
<protein>
    <submittedName>
        <fullName evidence="1">Uncharacterized protein</fullName>
    </submittedName>
</protein>
<keyword evidence="2" id="KW-1185">Reference proteome</keyword>
<proteinExistence type="predicted"/>
<organism evidence="1 2">
    <name type="scientific">Stygiolobus azoricus</name>
    <dbReference type="NCBI Taxonomy" id="41675"/>
    <lineage>
        <taxon>Archaea</taxon>
        <taxon>Thermoproteota</taxon>
        <taxon>Thermoprotei</taxon>
        <taxon>Sulfolobales</taxon>
        <taxon>Sulfolobaceae</taxon>
        <taxon>Stygiolobus</taxon>
    </lineage>
</organism>
<evidence type="ECO:0000313" key="2">
    <source>
        <dbReference type="Proteomes" id="UP000423396"/>
    </source>
</evidence>
<accession>A0A650CR58</accession>
<gene>
    <name evidence="1" type="ORF">D1868_09810</name>
</gene>
<dbReference type="Proteomes" id="UP000423396">
    <property type="component" value="Chromosome"/>
</dbReference>
<reference evidence="1 2" key="1">
    <citation type="submission" date="2019-10" db="EMBL/GenBank/DDBJ databases">
        <title>Genome Sequences from Six Type Strain Members of the Archaeal Family Sulfolobaceae: Acidianus ambivalens, Acidianus infernus, Metallosphaera prunae, Stygiolobus azoricus, Sulfolobus metallicus, and Sulfurisphaera ohwakuensis.</title>
        <authorList>
            <person name="Counts J.A."/>
            <person name="Kelly R.M."/>
        </authorList>
    </citation>
    <scope>NUCLEOTIDE SEQUENCE [LARGE SCALE GENOMIC DNA]</scope>
    <source>
        <strain evidence="1 2">FC6</strain>
    </source>
</reference>
<dbReference type="EMBL" id="CP045483">
    <property type="protein sequence ID" value="QGR20253.1"/>
    <property type="molecule type" value="Genomic_DNA"/>
</dbReference>
<evidence type="ECO:0000313" key="1">
    <source>
        <dbReference type="EMBL" id="QGR20253.1"/>
    </source>
</evidence>
<dbReference type="GeneID" id="42799366"/>
<dbReference type="RefSeq" id="WP_156007702.1">
    <property type="nucleotide sequence ID" value="NZ_CP045483.1"/>
</dbReference>